<accession>A0ABP2X785</accession>
<dbReference type="EMBL" id="ATND01000001">
    <property type="protein sequence ID" value="EPP38670.1"/>
    <property type="molecule type" value="Genomic_DNA"/>
</dbReference>
<name>A0ABP2X785_9CHLA</name>
<evidence type="ECO:0000313" key="1">
    <source>
        <dbReference type="EMBL" id="EPP38670.1"/>
    </source>
</evidence>
<comment type="caution">
    <text evidence="1">The sequence shown here is derived from an EMBL/GenBank/DDBJ whole genome shotgun (WGS) entry which is preliminary data.</text>
</comment>
<proteinExistence type="predicted"/>
<dbReference type="Proteomes" id="UP000014821">
    <property type="component" value="Unassembled WGS sequence"/>
</dbReference>
<sequence>MENKNFINSFFIYIYKLTSLLIKLDSMSIKQKRKILILNEPSLSIYKLL</sequence>
<organism evidence="1 2">
    <name type="scientific">Chlamydia avium</name>
    <dbReference type="NCBI Taxonomy" id="1457141"/>
    <lineage>
        <taxon>Bacteria</taxon>
        <taxon>Pseudomonadati</taxon>
        <taxon>Chlamydiota</taxon>
        <taxon>Chlamydiia</taxon>
        <taxon>Chlamydiales</taxon>
        <taxon>Chlamydiaceae</taxon>
        <taxon>Chlamydia/Chlamydophila group</taxon>
        <taxon>Chlamydia</taxon>
    </lineage>
</organism>
<evidence type="ECO:0000313" key="2">
    <source>
        <dbReference type="Proteomes" id="UP000014821"/>
    </source>
</evidence>
<gene>
    <name evidence="1" type="ORF">CP10881SC42_0418</name>
</gene>
<keyword evidence="2" id="KW-1185">Reference proteome</keyword>
<reference evidence="1" key="1">
    <citation type="submission" date="2013-04" db="EMBL/GenBank/DDBJ databases">
        <title>Genome sequence of Chlamydia psittaci 10_881_SC42.</title>
        <authorList>
            <person name="Huot-Creasy H."/>
            <person name="McCracken C.L."/>
            <person name="Humphries M."/>
            <person name="Sachse K."/>
            <person name="Laroucau K."/>
            <person name="Bavoil P."/>
            <person name="Myers G.S."/>
        </authorList>
    </citation>
    <scope>NUCLEOTIDE SEQUENCE [LARGE SCALE GENOMIC DNA]</scope>
    <source>
        <strain evidence="1">10_881_SC42</strain>
    </source>
</reference>
<protein>
    <submittedName>
        <fullName evidence="1">Uncharacterized protein</fullName>
    </submittedName>
</protein>